<evidence type="ECO:0000313" key="3">
    <source>
        <dbReference type="EMBL" id="AOZ48200.1"/>
    </source>
</evidence>
<feature type="domain" description="HTH marR-type" evidence="1">
    <location>
        <begin position="17"/>
        <end position="152"/>
    </location>
</feature>
<dbReference type="InterPro" id="IPR036388">
    <property type="entry name" value="WH-like_DNA-bd_sf"/>
</dbReference>
<dbReference type="InterPro" id="IPR039422">
    <property type="entry name" value="MarR/SlyA-like"/>
</dbReference>
<dbReference type="AlphaFoldDB" id="A0AAC8YI24"/>
<reference evidence="3 5" key="1">
    <citation type="journal article" date="2016" name="Plant Dis.">
        <title>Improved production of propionic acid using genome shuffling.</title>
        <authorList>
            <person name="Luna-Flores C.H."/>
            <person name="Palfreyman R.W."/>
            <person name="Kromer J.O."/>
            <person name="Nielsen L.K."/>
            <person name="Marcellin E."/>
        </authorList>
    </citation>
    <scope>NUCLEOTIDE SEQUENCE [LARGE SCALE GENOMIC DNA]</scope>
    <source>
        <strain evidence="3 5">F3E8</strain>
    </source>
</reference>
<keyword evidence="5" id="KW-1185">Reference proteome</keyword>
<evidence type="ECO:0000313" key="2">
    <source>
        <dbReference type="EMBL" id="AMS07012.1"/>
    </source>
</evidence>
<proteinExistence type="predicted"/>
<name>A0AAC8YI24_9ACTN</name>
<accession>A0AAC8YI24</accession>
<dbReference type="GO" id="GO:0006950">
    <property type="term" value="P:response to stress"/>
    <property type="evidence" value="ECO:0007669"/>
    <property type="project" value="TreeGrafter"/>
</dbReference>
<dbReference type="PANTHER" id="PTHR33164">
    <property type="entry name" value="TRANSCRIPTIONAL REGULATOR, MARR FAMILY"/>
    <property type="match status" value="1"/>
</dbReference>
<dbReference type="PANTHER" id="PTHR33164:SF99">
    <property type="entry name" value="MARR FAMILY REGULATORY PROTEIN"/>
    <property type="match status" value="1"/>
</dbReference>
<evidence type="ECO:0000313" key="5">
    <source>
        <dbReference type="Proteomes" id="UP000178666"/>
    </source>
</evidence>
<evidence type="ECO:0000313" key="4">
    <source>
        <dbReference type="Proteomes" id="UP000075221"/>
    </source>
</evidence>
<evidence type="ECO:0000259" key="1">
    <source>
        <dbReference type="PROSITE" id="PS50995"/>
    </source>
</evidence>
<dbReference type="SUPFAM" id="SSF46785">
    <property type="entry name" value="Winged helix' DNA-binding domain"/>
    <property type="match status" value="1"/>
</dbReference>
<dbReference type="InterPro" id="IPR036390">
    <property type="entry name" value="WH_DNA-bd_sf"/>
</dbReference>
<reference evidence="2 4" key="2">
    <citation type="submission" date="2016-02" db="EMBL/GenBank/DDBJ databases">
        <title>Complete Genome Sequence of Propionibacterium acidipropionici ATCC 55737.</title>
        <authorList>
            <person name="Luna Flores C.H."/>
            <person name="Nielsen L.K."/>
            <person name="Marcellin E."/>
        </authorList>
    </citation>
    <scope>NUCLEOTIDE SEQUENCE [LARGE SCALE GENOMIC DNA]</scope>
    <source>
        <strain evidence="2 4">ATCC 55737</strain>
    </source>
</reference>
<organism evidence="2 4">
    <name type="scientific">Acidipropionibacterium acidipropionici</name>
    <dbReference type="NCBI Taxonomy" id="1748"/>
    <lineage>
        <taxon>Bacteria</taxon>
        <taxon>Bacillati</taxon>
        <taxon>Actinomycetota</taxon>
        <taxon>Actinomycetes</taxon>
        <taxon>Propionibacteriales</taxon>
        <taxon>Propionibacteriaceae</taxon>
        <taxon>Acidipropionibacterium</taxon>
    </lineage>
</organism>
<protein>
    <submittedName>
        <fullName evidence="2">MarR family transcriptional regulator</fullName>
    </submittedName>
</protein>
<sequence length="162" mass="18188">MPHEDPEEKTPWLDARQEQVWRRWMRASSQLYRYLDEDLRPHGLGLSEYDVLVNLAEAEEHRLRMGELAELVHMSRSRLTHTVSRMESQGLVQRRTASHDRRGVLAVLTEDGASLLSSAAADHVRAVRRSFIDAIGPADLAAVDRSMAAVIAATDPASDHQA</sequence>
<dbReference type="SMART" id="SM00347">
    <property type="entry name" value="HTH_MARR"/>
    <property type="match status" value="1"/>
</dbReference>
<dbReference type="Proteomes" id="UP000075221">
    <property type="component" value="Chromosome"/>
</dbReference>
<dbReference type="EMBL" id="CP015970">
    <property type="protein sequence ID" value="AOZ48200.1"/>
    <property type="molecule type" value="Genomic_DNA"/>
</dbReference>
<dbReference type="PRINTS" id="PR00598">
    <property type="entry name" value="HTHMARR"/>
</dbReference>
<dbReference type="Proteomes" id="UP000178666">
    <property type="component" value="Chromosome"/>
</dbReference>
<dbReference type="Gene3D" id="1.10.10.10">
    <property type="entry name" value="Winged helix-like DNA-binding domain superfamily/Winged helix DNA-binding domain"/>
    <property type="match status" value="1"/>
</dbReference>
<dbReference type="InterPro" id="IPR000835">
    <property type="entry name" value="HTH_MarR-typ"/>
</dbReference>
<dbReference type="Pfam" id="PF12802">
    <property type="entry name" value="MarR_2"/>
    <property type="match status" value="1"/>
</dbReference>
<dbReference type="EMBL" id="CP014352">
    <property type="protein sequence ID" value="AMS07012.1"/>
    <property type="molecule type" value="Genomic_DNA"/>
</dbReference>
<dbReference type="PROSITE" id="PS50995">
    <property type="entry name" value="HTH_MARR_2"/>
    <property type="match status" value="1"/>
</dbReference>
<gene>
    <name evidence="3" type="ORF">A8L58_06310</name>
    <name evidence="2" type="ORF">AXH35_04845</name>
</gene>
<dbReference type="RefSeq" id="WP_062820657.1">
    <property type="nucleotide sequence ID" value="NZ_CP014352.1"/>
</dbReference>
<dbReference type="GO" id="GO:0003700">
    <property type="term" value="F:DNA-binding transcription factor activity"/>
    <property type="evidence" value="ECO:0007669"/>
    <property type="project" value="InterPro"/>
</dbReference>